<dbReference type="GO" id="GO:0005509">
    <property type="term" value="F:calcium ion binding"/>
    <property type="evidence" value="ECO:0007669"/>
    <property type="project" value="UniProtKB-UniRule"/>
</dbReference>
<dbReference type="EMBL" id="OX395135">
    <property type="protein sequence ID" value="CAI5785842.1"/>
    <property type="molecule type" value="Genomic_DNA"/>
</dbReference>
<organism evidence="20 21">
    <name type="scientific">Podarcis lilfordi</name>
    <name type="common">Lilford's wall lizard</name>
    <dbReference type="NCBI Taxonomy" id="74358"/>
    <lineage>
        <taxon>Eukaryota</taxon>
        <taxon>Metazoa</taxon>
        <taxon>Chordata</taxon>
        <taxon>Craniata</taxon>
        <taxon>Vertebrata</taxon>
        <taxon>Euteleostomi</taxon>
        <taxon>Lepidosauria</taxon>
        <taxon>Squamata</taxon>
        <taxon>Bifurcata</taxon>
        <taxon>Unidentata</taxon>
        <taxon>Episquamata</taxon>
        <taxon>Laterata</taxon>
        <taxon>Lacertibaenia</taxon>
        <taxon>Lacertidae</taxon>
        <taxon>Podarcis</taxon>
    </lineage>
</organism>
<evidence type="ECO:0000256" key="9">
    <source>
        <dbReference type="ARBA" id="ARBA00022782"/>
    </source>
</evidence>
<reference evidence="20" key="1">
    <citation type="submission" date="2022-12" db="EMBL/GenBank/DDBJ databases">
        <authorList>
            <person name="Alioto T."/>
            <person name="Alioto T."/>
            <person name="Gomez Garrido J."/>
        </authorList>
    </citation>
    <scope>NUCLEOTIDE SEQUENCE</scope>
</reference>
<evidence type="ECO:0000256" key="13">
    <source>
        <dbReference type="ARBA" id="ARBA00025316"/>
    </source>
</evidence>
<dbReference type="PROSITE" id="PS50998">
    <property type="entry name" value="GLA_2"/>
    <property type="match status" value="1"/>
</dbReference>
<sequence>MGVGERREYEQKSPSTFHSYFPLPLRNANQMTAGTLGEENLQASPVYRRKCSTLHLSRGFSCPQWKQRRRQSQREREAKRETMRSLIILALLAVLMMAAFCYESHESIESHEFTSPFINRRHANIFMRTPPENRRNQVVQERIRERNKTPQEQQREICEDYNPCERYAMRYGYASAYRRFFGHRRGK</sequence>
<keyword evidence="5 16" id="KW-0301">Gamma-carboxyglutamic acid</keyword>
<dbReference type="GO" id="GO:0001503">
    <property type="term" value="P:ossification"/>
    <property type="evidence" value="ECO:0007669"/>
    <property type="project" value="UniProtKB-KW"/>
</dbReference>
<keyword evidence="11 15" id="KW-1015">Disulfide bond</keyword>
<comment type="function">
    <text evidence="13">Associates with the organic matrix of bone and cartilage. Thought to act as an inhibitor of bone formation.</text>
</comment>
<evidence type="ECO:0000256" key="4">
    <source>
        <dbReference type="ARBA" id="ARBA00022473"/>
    </source>
</evidence>
<evidence type="ECO:0000256" key="10">
    <source>
        <dbReference type="ARBA" id="ARBA00022855"/>
    </source>
</evidence>
<accession>A0AA35PIE2</accession>
<dbReference type="PANTHER" id="PTHR10109">
    <property type="entry name" value="MATRIX GLA PROTEIN"/>
    <property type="match status" value="1"/>
</dbReference>
<evidence type="ECO:0000256" key="14">
    <source>
        <dbReference type="PIRSR" id="PIRSR602384-1"/>
    </source>
</evidence>
<keyword evidence="4" id="KW-0217">Developmental protein</keyword>
<dbReference type="InterPro" id="IPR058704">
    <property type="entry name" value="BGLAP-like_C"/>
</dbReference>
<dbReference type="InterPro" id="IPR002384">
    <property type="entry name" value="Osteocalcin/MGP"/>
</dbReference>
<dbReference type="Proteomes" id="UP001178461">
    <property type="component" value="Chromosome 10"/>
</dbReference>
<keyword evidence="21" id="KW-1185">Reference proteome</keyword>
<protein>
    <recommendedName>
        <fullName evidence="3 17">Matrix Gla protein</fullName>
        <shortName evidence="17">MGP</shortName>
    </recommendedName>
</protein>
<keyword evidence="14" id="KW-0479">Metal-binding</keyword>
<keyword evidence="18" id="KW-0812">Transmembrane</keyword>
<feature type="domain" description="Gla" evidence="19">
    <location>
        <begin position="136"/>
        <end position="182"/>
    </location>
</feature>
<comment type="PTM">
    <text evidence="17">Requires vitamin K-dependent gamma-carboxylation for its function.</text>
</comment>
<evidence type="ECO:0000256" key="12">
    <source>
        <dbReference type="ARBA" id="ARBA00023188"/>
    </source>
</evidence>
<dbReference type="GO" id="GO:0005576">
    <property type="term" value="C:extracellular region"/>
    <property type="evidence" value="ECO:0007669"/>
    <property type="project" value="UniProtKB-SubCell"/>
</dbReference>
<dbReference type="SMART" id="SM00069">
    <property type="entry name" value="GLA"/>
    <property type="match status" value="1"/>
</dbReference>
<evidence type="ECO:0000256" key="11">
    <source>
        <dbReference type="ARBA" id="ARBA00023157"/>
    </source>
</evidence>
<evidence type="ECO:0000256" key="15">
    <source>
        <dbReference type="PIRSR" id="PIRSR602384-2"/>
    </source>
</evidence>
<keyword evidence="10" id="KW-0892">Osteogenesis</keyword>
<keyword evidence="14" id="KW-0106">Calcium</keyword>
<keyword evidence="9" id="KW-0221">Differentiation</keyword>
<keyword evidence="18" id="KW-0472">Membrane</keyword>
<dbReference type="Pfam" id="PF25890">
    <property type="entry name" value="BGLAP_C"/>
    <property type="match status" value="1"/>
</dbReference>
<keyword evidence="12" id="KW-0891">Chondrogenesis</keyword>
<feature type="modified residue" description="4-carboxyglutamate" evidence="16">
    <location>
        <position position="156"/>
    </location>
</feature>
<evidence type="ECO:0000256" key="18">
    <source>
        <dbReference type="SAM" id="Phobius"/>
    </source>
</evidence>
<dbReference type="AlphaFoldDB" id="A0AA35PIE2"/>
<evidence type="ECO:0000313" key="21">
    <source>
        <dbReference type="Proteomes" id="UP001178461"/>
    </source>
</evidence>
<dbReference type="GO" id="GO:0030500">
    <property type="term" value="P:regulation of bone mineralization"/>
    <property type="evidence" value="ECO:0007669"/>
    <property type="project" value="InterPro"/>
</dbReference>
<evidence type="ECO:0000256" key="7">
    <source>
        <dbReference type="ARBA" id="ARBA00022553"/>
    </source>
</evidence>
<keyword evidence="7" id="KW-0597">Phosphoprotein</keyword>
<evidence type="ECO:0000256" key="1">
    <source>
        <dbReference type="ARBA" id="ARBA00004613"/>
    </source>
</evidence>
<dbReference type="PRINTS" id="PR00002">
    <property type="entry name" value="GLABONE"/>
</dbReference>
<feature type="modified residue" description="4-carboxyglutamate" evidence="16">
    <location>
        <position position="159"/>
    </location>
</feature>
<feature type="transmembrane region" description="Helical" evidence="18">
    <location>
        <begin position="82"/>
        <end position="100"/>
    </location>
</feature>
<dbReference type="GO" id="GO:0051216">
    <property type="term" value="P:cartilage development"/>
    <property type="evidence" value="ECO:0007669"/>
    <property type="project" value="UniProtKB-KW"/>
</dbReference>
<keyword evidence="8" id="KW-0732">Signal</keyword>
<feature type="modified residue" description="4-carboxyglutamate" evidence="16">
    <location>
        <position position="152"/>
    </location>
</feature>
<comment type="subcellular location">
    <subcellularLocation>
        <location evidence="1 17">Secreted</location>
    </subcellularLocation>
</comment>
<dbReference type="PANTHER" id="PTHR10109:SF0">
    <property type="entry name" value="MATRIX GLA PROTEIN"/>
    <property type="match status" value="1"/>
</dbReference>
<dbReference type="GO" id="GO:0030154">
    <property type="term" value="P:cell differentiation"/>
    <property type="evidence" value="ECO:0007669"/>
    <property type="project" value="UniProtKB-KW"/>
</dbReference>
<keyword evidence="6 17" id="KW-0964">Secreted</keyword>
<evidence type="ECO:0000256" key="8">
    <source>
        <dbReference type="ARBA" id="ARBA00022729"/>
    </source>
</evidence>
<evidence type="ECO:0000256" key="2">
    <source>
        <dbReference type="ARBA" id="ARBA00008850"/>
    </source>
</evidence>
<evidence type="ECO:0000256" key="3">
    <source>
        <dbReference type="ARBA" id="ARBA00017145"/>
    </source>
</evidence>
<gene>
    <name evidence="20" type="ORF">PODLI_1B021760</name>
</gene>
<feature type="binding site" evidence="14">
    <location>
        <position position="152"/>
    </location>
    <ligand>
        <name>Ca(2+)</name>
        <dbReference type="ChEBI" id="CHEBI:29108"/>
        <label>1</label>
    </ligand>
</feature>
<feature type="binding site" evidence="14">
    <location>
        <position position="156"/>
    </location>
    <ligand>
        <name>Ca(2+)</name>
        <dbReference type="ChEBI" id="CHEBI:29108"/>
        <label>1</label>
    </ligand>
</feature>
<feature type="disulfide bond" evidence="15">
    <location>
        <begin position="158"/>
        <end position="164"/>
    </location>
</feature>
<dbReference type="InterPro" id="IPR027118">
    <property type="entry name" value="MGP"/>
</dbReference>
<dbReference type="SUPFAM" id="SSF57630">
    <property type="entry name" value="GLA-domain"/>
    <property type="match status" value="1"/>
</dbReference>
<feature type="binding site" evidence="14">
    <location>
        <position position="159"/>
    </location>
    <ligand>
        <name>Ca(2+)</name>
        <dbReference type="ChEBI" id="CHEBI:29108"/>
        <label>1</label>
    </ligand>
</feature>
<dbReference type="GO" id="GO:0031012">
    <property type="term" value="C:extracellular matrix"/>
    <property type="evidence" value="ECO:0007669"/>
    <property type="project" value="InterPro"/>
</dbReference>
<dbReference type="InterPro" id="IPR035972">
    <property type="entry name" value="GLA-like_dom_SF"/>
</dbReference>
<evidence type="ECO:0000256" key="17">
    <source>
        <dbReference type="RuleBase" id="RU361261"/>
    </source>
</evidence>
<comment type="similarity">
    <text evidence="2 17">Belongs to the osteocalcin/matrix Gla protein family.</text>
</comment>
<evidence type="ECO:0000259" key="19">
    <source>
        <dbReference type="PROSITE" id="PS50998"/>
    </source>
</evidence>
<keyword evidence="18" id="KW-1133">Transmembrane helix</keyword>
<evidence type="ECO:0000256" key="16">
    <source>
        <dbReference type="PIRSR" id="PIRSR602384-3"/>
    </source>
</evidence>
<dbReference type="PROSITE" id="PS00011">
    <property type="entry name" value="GLA_1"/>
    <property type="match status" value="1"/>
</dbReference>
<dbReference type="InterPro" id="IPR000294">
    <property type="entry name" value="GLA_domain"/>
</dbReference>
<comment type="PTM">
    <text evidence="16">Gamma-carboxyglutamate residues are formed by vitamin K dependent carboxylation. These residues are essential for the binding of calcium.</text>
</comment>
<proteinExistence type="inferred from homology"/>
<evidence type="ECO:0000256" key="5">
    <source>
        <dbReference type="ARBA" id="ARBA00022479"/>
    </source>
</evidence>
<evidence type="ECO:0000256" key="6">
    <source>
        <dbReference type="ARBA" id="ARBA00022525"/>
    </source>
</evidence>
<name>A0AA35PIE2_9SAUR</name>
<evidence type="ECO:0000313" key="20">
    <source>
        <dbReference type="EMBL" id="CAI5785842.1"/>
    </source>
</evidence>